<feature type="domain" description="MARVEL" evidence="8">
    <location>
        <begin position="48"/>
        <end position="177"/>
    </location>
</feature>
<comment type="subcellular location">
    <subcellularLocation>
        <location evidence="1">Membrane</location>
        <topology evidence="1">Multi-pass membrane protein</topology>
    </subcellularLocation>
</comment>
<organism evidence="9 10">
    <name type="scientific">Cloeon dipterum</name>
    <dbReference type="NCBI Taxonomy" id="197152"/>
    <lineage>
        <taxon>Eukaryota</taxon>
        <taxon>Metazoa</taxon>
        <taxon>Ecdysozoa</taxon>
        <taxon>Arthropoda</taxon>
        <taxon>Hexapoda</taxon>
        <taxon>Insecta</taxon>
        <taxon>Pterygota</taxon>
        <taxon>Palaeoptera</taxon>
        <taxon>Ephemeroptera</taxon>
        <taxon>Pisciforma</taxon>
        <taxon>Baetidae</taxon>
        <taxon>Cloeon</taxon>
    </lineage>
</organism>
<feature type="transmembrane region" description="Helical" evidence="7">
    <location>
        <begin position="122"/>
        <end position="140"/>
    </location>
</feature>
<comment type="caution">
    <text evidence="9">The sequence shown here is derived from an EMBL/GenBank/DDBJ whole genome shotgun (WGS) entry which is preliminary data.</text>
</comment>
<gene>
    <name evidence="9" type="ORF">CLODIP_2_CD04391</name>
</gene>
<feature type="transmembrane region" description="Helical" evidence="7">
    <location>
        <begin position="152"/>
        <end position="173"/>
    </location>
</feature>
<dbReference type="OrthoDB" id="6258237at2759"/>
<dbReference type="InterPro" id="IPR050578">
    <property type="entry name" value="MARVEL-CKLF_proteins"/>
</dbReference>
<evidence type="ECO:0000256" key="1">
    <source>
        <dbReference type="ARBA" id="ARBA00004141"/>
    </source>
</evidence>
<dbReference type="PROSITE" id="PS51225">
    <property type="entry name" value="MARVEL"/>
    <property type="match status" value="1"/>
</dbReference>
<evidence type="ECO:0000259" key="8">
    <source>
        <dbReference type="PROSITE" id="PS51225"/>
    </source>
</evidence>
<evidence type="ECO:0000256" key="7">
    <source>
        <dbReference type="SAM" id="Phobius"/>
    </source>
</evidence>
<evidence type="ECO:0000256" key="4">
    <source>
        <dbReference type="ARBA" id="ARBA00023136"/>
    </source>
</evidence>
<dbReference type="GO" id="GO:0016020">
    <property type="term" value="C:membrane"/>
    <property type="evidence" value="ECO:0007669"/>
    <property type="project" value="UniProtKB-SubCell"/>
</dbReference>
<dbReference type="Pfam" id="PF01284">
    <property type="entry name" value="MARVEL"/>
    <property type="match status" value="1"/>
</dbReference>
<keyword evidence="2 5" id="KW-0812">Transmembrane</keyword>
<dbReference type="Proteomes" id="UP000494165">
    <property type="component" value="Unassembled WGS sequence"/>
</dbReference>
<dbReference type="EMBL" id="CADEPI010000377">
    <property type="protein sequence ID" value="CAB3384891.1"/>
    <property type="molecule type" value="Genomic_DNA"/>
</dbReference>
<feature type="compositionally biased region" description="Low complexity" evidence="6">
    <location>
        <begin position="1"/>
        <end position="25"/>
    </location>
</feature>
<evidence type="ECO:0000256" key="2">
    <source>
        <dbReference type="ARBA" id="ARBA00022692"/>
    </source>
</evidence>
<feature type="transmembrane region" description="Helical" evidence="7">
    <location>
        <begin position="81"/>
        <end position="102"/>
    </location>
</feature>
<evidence type="ECO:0000256" key="3">
    <source>
        <dbReference type="ARBA" id="ARBA00022989"/>
    </source>
</evidence>
<protein>
    <recommendedName>
        <fullName evidence="8">MARVEL domain-containing protein</fullName>
    </recommendedName>
</protein>
<feature type="transmembrane region" description="Helical" evidence="7">
    <location>
        <begin position="46"/>
        <end position="69"/>
    </location>
</feature>
<dbReference type="InterPro" id="IPR008253">
    <property type="entry name" value="Marvel"/>
</dbReference>
<dbReference type="PANTHER" id="PTHR22776">
    <property type="entry name" value="MARVEL-CONTAINING POTENTIAL LIPID RAFT-ASSOCIATED PROTEIN"/>
    <property type="match status" value="1"/>
</dbReference>
<evidence type="ECO:0000313" key="9">
    <source>
        <dbReference type="EMBL" id="CAB3384891.1"/>
    </source>
</evidence>
<keyword evidence="10" id="KW-1185">Reference proteome</keyword>
<keyword evidence="3 7" id="KW-1133">Transmembrane helix</keyword>
<reference evidence="9 10" key="1">
    <citation type="submission" date="2020-04" db="EMBL/GenBank/DDBJ databases">
        <authorList>
            <person name="Alioto T."/>
            <person name="Alioto T."/>
            <person name="Gomez Garrido J."/>
        </authorList>
    </citation>
    <scope>NUCLEOTIDE SEQUENCE [LARGE SCALE GENOMIC DNA]</scope>
</reference>
<proteinExistence type="predicted"/>
<feature type="region of interest" description="Disordered" evidence="6">
    <location>
        <begin position="1"/>
        <end position="34"/>
    </location>
</feature>
<accession>A0A8S1DXZ7</accession>
<sequence length="186" mass="20569">MMAETQVPPAQTVPQQQQQQAAQQASVKTDPGQNPGGSLHWLQFNVAYFLGPPGILKLVQVLFGIICMACASPARKDGTHWFLFVAVTAFIATLVWVFLYLLSIREALKLPINWTLTEFANYVVFTVLYVIAFIVQLSVWSPTSDYGRAANIAAGVFGLFNSLAYAGSTYFLYLDWQAGVNPQQQQ</sequence>
<evidence type="ECO:0000313" key="10">
    <source>
        <dbReference type="Proteomes" id="UP000494165"/>
    </source>
</evidence>
<dbReference type="PANTHER" id="PTHR22776:SF97">
    <property type="entry name" value="RE01453P"/>
    <property type="match status" value="1"/>
</dbReference>
<evidence type="ECO:0000256" key="5">
    <source>
        <dbReference type="PROSITE-ProRule" id="PRU00581"/>
    </source>
</evidence>
<keyword evidence="4 5" id="KW-0472">Membrane</keyword>
<evidence type="ECO:0000256" key="6">
    <source>
        <dbReference type="SAM" id="MobiDB-lite"/>
    </source>
</evidence>
<name>A0A8S1DXZ7_9INSE</name>
<dbReference type="AlphaFoldDB" id="A0A8S1DXZ7"/>